<proteinExistence type="predicted"/>
<evidence type="ECO:0000313" key="3">
    <source>
        <dbReference type="EMBL" id="CAL5135669.1"/>
    </source>
</evidence>
<evidence type="ECO:0000256" key="1">
    <source>
        <dbReference type="SAM" id="Phobius"/>
    </source>
</evidence>
<dbReference type="EMBL" id="CAXLJL010000267">
    <property type="protein sequence ID" value="CAL5135669.1"/>
    <property type="molecule type" value="Genomic_DNA"/>
</dbReference>
<gene>
    <name evidence="3" type="ORF">CDAUBV1_LOCUS9792</name>
</gene>
<feature type="transmembrane region" description="Helical" evidence="1">
    <location>
        <begin position="99"/>
        <end position="121"/>
    </location>
</feature>
<evidence type="ECO:0000256" key="2">
    <source>
        <dbReference type="SAM" id="SignalP"/>
    </source>
</evidence>
<keyword evidence="1" id="KW-0812">Transmembrane</keyword>
<comment type="caution">
    <text evidence="3">The sequence shown here is derived from an EMBL/GenBank/DDBJ whole genome shotgun (WGS) entry which is preliminary data.</text>
</comment>
<keyword evidence="1" id="KW-1133">Transmembrane helix</keyword>
<accession>A0AAV2TEX4</accession>
<organism evidence="3 4">
    <name type="scientific">Calicophoron daubneyi</name>
    <name type="common">Rumen fluke</name>
    <name type="synonym">Paramphistomum daubneyi</name>
    <dbReference type="NCBI Taxonomy" id="300641"/>
    <lineage>
        <taxon>Eukaryota</taxon>
        <taxon>Metazoa</taxon>
        <taxon>Spiralia</taxon>
        <taxon>Lophotrochozoa</taxon>
        <taxon>Platyhelminthes</taxon>
        <taxon>Trematoda</taxon>
        <taxon>Digenea</taxon>
        <taxon>Plagiorchiida</taxon>
        <taxon>Pronocephalata</taxon>
        <taxon>Paramphistomoidea</taxon>
        <taxon>Paramphistomidae</taxon>
        <taxon>Calicophoron</taxon>
    </lineage>
</organism>
<keyword evidence="2" id="KW-0732">Signal</keyword>
<evidence type="ECO:0000313" key="4">
    <source>
        <dbReference type="Proteomes" id="UP001497525"/>
    </source>
</evidence>
<reference evidence="3" key="1">
    <citation type="submission" date="2024-06" db="EMBL/GenBank/DDBJ databases">
        <authorList>
            <person name="Liu X."/>
            <person name="Lenzi L."/>
            <person name="Haldenby T S."/>
            <person name="Uol C."/>
        </authorList>
    </citation>
    <scope>NUCLEOTIDE SEQUENCE</scope>
</reference>
<name>A0AAV2TEX4_CALDB</name>
<sequence>MLWTLLFYLQACTIQQLKASSTGDEIFPGTQGLNALELGGENGRESQEQKLWVTNRSGHKVPAEMSNSDDAVELVRVARKVDPFTADQVKVTVEPGLSYFSMAGLGLGTTLMVLLVIFKLVSNEELKYKLEHGEPAPGRCCASLPYAKPGLSWDP</sequence>
<keyword evidence="1" id="KW-0472">Membrane</keyword>
<protein>
    <submittedName>
        <fullName evidence="3">Uncharacterized protein</fullName>
    </submittedName>
</protein>
<dbReference type="AlphaFoldDB" id="A0AAV2TEX4"/>
<feature type="signal peptide" evidence="2">
    <location>
        <begin position="1"/>
        <end position="19"/>
    </location>
</feature>
<dbReference type="Proteomes" id="UP001497525">
    <property type="component" value="Unassembled WGS sequence"/>
</dbReference>
<feature type="chain" id="PRO_5043808310" evidence="2">
    <location>
        <begin position="20"/>
        <end position="155"/>
    </location>
</feature>